<feature type="region of interest" description="Disordered" evidence="1">
    <location>
        <begin position="38"/>
        <end position="73"/>
    </location>
</feature>
<keyword evidence="3" id="KW-1185">Reference proteome</keyword>
<feature type="non-terminal residue" evidence="2">
    <location>
        <position position="1"/>
    </location>
</feature>
<protein>
    <submittedName>
        <fullName evidence="2">Uncharacterized protein</fullName>
    </submittedName>
</protein>
<feature type="region of interest" description="Disordered" evidence="1">
    <location>
        <begin position="1"/>
        <end position="22"/>
    </location>
</feature>
<name>A0AA36JSR3_9DINO</name>
<dbReference type="EMBL" id="CAUJNA010003856">
    <property type="protein sequence ID" value="CAJ1411089.1"/>
    <property type="molecule type" value="Genomic_DNA"/>
</dbReference>
<dbReference type="AlphaFoldDB" id="A0AA36JSR3"/>
<reference evidence="2" key="1">
    <citation type="submission" date="2023-08" db="EMBL/GenBank/DDBJ databases">
        <authorList>
            <person name="Chen Y."/>
            <person name="Shah S."/>
            <person name="Dougan E. K."/>
            <person name="Thang M."/>
            <person name="Chan C."/>
        </authorList>
    </citation>
    <scope>NUCLEOTIDE SEQUENCE</scope>
</reference>
<comment type="caution">
    <text evidence="2">The sequence shown here is derived from an EMBL/GenBank/DDBJ whole genome shotgun (WGS) entry which is preliminary data.</text>
</comment>
<feature type="non-terminal residue" evidence="2">
    <location>
        <position position="73"/>
    </location>
</feature>
<accession>A0AA36JSR3</accession>
<organism evidence="2 3">
    <name type="scientific">Effrenium voratum</name>
    <dbReference type="NCBI Taxonomy" id="2562239"/>
    <lineage>
        <taxon>Eukaryota</taxon>
        <taxon>Sar</taxon>
        <taxon>Alveolata</taxon>
        <taxon>Dinophyceae</taxon>
        <taxon>Suessiales</taxon>
        <taxon>Symbiodiniaceae</taxon>
        <taxon>Effrenium</taxon>
    </lineage>
</organism>
<sequence>PWKRSGSSRPSRPPWSSKCPRSAWSASTSRRMLFCCSRSSRREGTGSPTAHHPWRHRLAARHQAAAEAGAQGG</sequence>
<evidence type="ECO:0000313" key="2">
    <source>
        <dbReference type="EMBL" id="CAJ1411089.1"/>
    </source>
</evidence>
<feature type="compositionally biased region" description="Low complexity" evidence="1">
    <location>
        <begin position="61"/>
        <end position="73"/>
    </location>
</feature>
<gene>
    <name evidence="2" type="ORF">EVOR1521_LOCUS31753</name>
</gene>
<evidence type="ECO:0000313" key="3">
    <source>
        <dbReference type="Proteomes" id="UP001178507"/>
    </source>
</evidence>
<evidence type="ECO:0000256" key="1">
    <source>
        <dbReference type="SAM" id="MobiDB-lite"/>
    </source>
</evidence>
<proteinExistence type="predicted"/>
<dbReference type="Proteomes" id="UP001178507">
    <property type="component" value="Unassembled WGS sequence"/>
</dbReference>